<dbReference type="Proteomes" id="UP000010138">
    <property type="component" value="Unassembled WGS sequence"/>
</dbReference>
<accession>F5VY88</accession>
<dbReference type="AlphaFoldDB" id="F5VY88"/>
<evidence type="ECO:0000313" key="2">
    <source>
        <dbReference type="EMBL" id="EGL87897.1"/>
    </source>
</evidence>
<gene>
    <name evidence="2" type="ORF">HMPREF9967_0646</name>
</gene>
<comment type="caution">
    <text evidence="2">The sequence shown here is derived from an EMBL/GenBank/DDBJ whole genome shotgun (WGS) entry which is preliminary data.</text>
</comment>
<proteinExistence type="predicted"/>
<evidence type="ECO:0000313" key="3">
    <source>
        <dbReference type="Proteomes" id="UP000010138"/>
    </source>
</evidence>
<reference evidence="2 3" key="1">
    <citation type="submission" date="2011-04" db="EMBL/GenBank/DDBJ databases">
        <authorList>
            <person name="Durkin A.S."/>
            <person name="Radune D."/>
            <person name="Hostetler J."/>
            <person name="Torralba M."/>
            <person name="Gillis M."/>
            <person name="Methe B."/>
            <person name="Sutton G."/>
            <person name="Nelson K.E."/>
        </authorList>
    </citation>
    <scope>NUCLEOTIDE SEQUENCE [LARGE SCALE GENOMIC DNA]</scope>
    <source>
        <strain evidence="2 3">SK1076</strain>
    </source>
</reference>
<sequence length="44" mass="4811">MANSSQKESGLDFKRERILSIGGIVVSVLSLIVDIALFYSLARI</sequence>
<name>F5VY88_9STRE</name>
<keyword evidence="1" id="KW-0472">Membrane</keyword>
<feature type="transmembrane region" description="Helical" evidence="1">
    <location>
        <begin position="21"/>
        <end position="42"/>
    </location>
</feature>
<evidence type="ECO:0000256" key="1">
    <source>
        <dbReference type="SAM" id="Phobius"/>
    </source>
</evidence>
<protein>
    <submittedName>
        <fullName evidence="2">Uncharacterized protein</fullName>
    </submittedName>
</protein>
<keyword evidence="1" id="KW-0812">Transmembrane</keyword>
<organism evidence="2 3">
    <name type="scientific">Streptococcus infantis SK1076</name>
    <dbReference type="NCBI Taxonomy" id="1005705"/>
    <lineage>
        <taxon>Bacteria</taxon>
        <taxon>Bacillati</taxon>
        <taxon>Bacillota</taxon>
        <taxon>Bacilli</taxon>
        <taxon>Lactobacillales</taxon>
        <taxon>Streptococcaceae</taxon>
        <taxon>Streptococcus</taxon>
    </lineage>
</organism>
<dbReference type="EMBL" id="AFNN01000005">
    <property type="protein sequence ID" value="EGL87897.1"/>
    <property type="molecule type" value="Genomic_DNA"/>
</dbReference>
<keyword evidence="1" id="KW-1133">Transmembrane helix</keyword>